<dbReference type="AlphaFoldDB" id="A0A7U7JQT2"/>
<sequence>MNILFIFNELHFRNSFYLFKRTIYSKINIKNECLHDKHVFYKEIEQCMTQLLKLFINWYNERVNLIRSIQQLIALYHILFM</sequence>
<reference evidence="1 2" key="1">
    <citation type="submission" date="2015-04" db="EMBL/GenBank/DDBJ databases">
        <authorList>
            <person name="Cao L."/>
            <person name="Gao C.H."/>
        </authorList>
    </citation>
    <scope>NUCLEOTIDE SEQUENCE [LARGE SCALE GENOMIC DNA]</scope>
    <source>
        <strain evidence="1 2">SH3</strain>
    </source>
</reference>
<comment type="caution">
    <text evidence="1">The sequence shown here is derived from an EMBL/GenBank/DDBJ whole genome shotgun (WGS) entry which is preliminary data.</text>
</comment>
<evidence type="ECO:0000313" key="1">
    <source>
        <dbReference type="EMBL" id="CRI12697.1"/>
    </source>
</evidence>
<name>A0A7U7JQT2_9STAP</name>
<organism evidence="1 2">
    <name type="scientific">Staphylococcus argenteus</name>
    <dbReference type="NCBI Taxonomy" id="985002"/>
    <lineage>
        <taxon>Bacteria</taxon>
        <taxon>Bacillati</taxon>
        <taxon>Bacillota</taxon>
        <taxon>Bacilli</taxon>
        <taxon>Bacillales</taxon>
        <taxon>Staphylococcaceae</taxon>
        <taxon>Staphylococcus</taxon>
    </lineage>
</organism>
<gene>
    <name evidence="1" type="ORF">BN1326_120007</name>
</gene>
<dbReference type="Proteomes" id="UP000236509">
    <property type="component" value="Unassembled WGS sequence"/>
</dbReference>
<accession>A0A7U7JQT2</accession>
<dbReference type="EMBL" id="CVOU01000004">
    <property type="protein sequence ID" value="CRI12697.1"/>
    <property type="molecule type" value="Genomic_DNA"/>
</dbReference>
<protein>
    <submittedName>
        <fullName evidence="1">Uncharacterized protein</fullName>
    </submittedName>
</protein>
<evidence type="ECO:0000313" key="2">
    <source>
        <dbReference type="Proteomes" id="UP000236509"/>
    </source>
</evidence>
<keyword evidence="2" id="KW-1185">Reference proteome</keyword>
<proteinExistence type="predicted"/>